<feature type="binding site" evidence="5">
    <location>
        <position position="37"/>
    </location>
    <ligand>
        <name>AMP</name>
        <dbReference type="ChEBI" id="CHEBI:456215"/>
    </ligand>
</feature>
<dbReference type="RefSeq" id="WP_064716207.1">
    <property type="nucleotide sequence ID" value="NZ_JMTM01000065.1"/>
</dbReference>
<evidence type="ECO:0000256" key="4">
    <source>
        <dbReference type="ARBA" id="ARBA00022777"/>
    </source>
</evidence>
<evidence type="ECO:0000256" key="7">
    <source>
        <dbReference type="RuleBase" id="RU003331"/>
    </source>
</evidence>
<dbReference type="NCBIfam" id="NF011100">
    <property type="entry name" value="PRK14527.1"/>
    <property type="match status" value="1"/>
</dbReference>
<keyword evidence="5" id="KW-0963">Cytoplasm</keyword>
<evidence type="ECO:0000256" key="5">
    <source>
        <dbReference type="HAMAP-Rule" id="MF_00235"/>
    </source>
</evidence>
<evidence type="ECO:0000256" key="6">
    <source>
        <dbReference type="RuleBase" id="RU003330"/>
    </source>
</evidence>
<evidence type="ECO:0000313" key="8">
    <source>
        <dbReference type="EMBL" id="OAZ03201.1"/>
    </source>
</evidence>
<keyword evidence="1 5" id="KW-0808">Transferase</keyword>
<dbReference type="InterPro" id="IPR033690">
    <property type="entry name" value="Adenylat_kinase_CS"/>
</dbReference>
<dbReference type="CDD" id="cd01428">
    <property type="entry name" value="ADK"/>
    <property type="match status" value="1"/>
</dbReference>
<accession>A0A199XPM4</accession>
<dbReference type="Pfam" id="PF00406">
    <property type="entry name" value="ADK"/>
    <property type="match status" value="1"/>
</dbReference>
<gene>
    <name evidence="5 8" type="primary">adk</name>
    <name evidence="8" type="ORF">FLB_24470</name>
</gene>
<feature type="binding site" evidence="5">
    <location>
        <position position="32"/>
    </location>
    <ligand>
        <name>AMP</name>
        <dbReference type="ChEBI" id="CHEBI:456215"/>
    </ligand>
</feature>
<feature type="binding site" evidence="5">
    <location>
        <position position="128"/>
    </location>
    <ligand>
        <name>ATP</name>
        <dbReference type="ChEBI" id="CHEBI:30616"/>
    </ligand>
</feature>
<comment type="domain">
    <text evidence="5">Consists of three domains, a large central CORE domain and two small peripheral domains, NMPbind and LID, which undergo movements during catalysis. The LID domain closes over the site of phosphoryl transfer upon ATP binding. Assembling and dissambling the active center during each catalytic cycle provides an effective means to prevent ATP hydrolysis.</text>
</comment>
<keyword evidence="2 5" id="KW-0545">Nucleotide biosynthesis</keyword>
<evidence type="ECO:0000256" key="3">
    <source>
        <dbReference type="ARBA" id="ARBA00022741"/>
    </source>
</evidence>
<evidence type="ECO:0000313" key="9">
    <source>
        <dbReference type="Proteomes" id="UP000093807"/>
    </source>
</evidence>
<feature type="binding site" evidence="5">
    <location>
        <position position="134"/>
    </location>
    <ligand>
        <name>AMP</name>
        <dbReference type="ChEBI" id="CHEBI:456215"/>
    </ligand>
</feature>
<comment type="subunit">
    <text evidence="5 7">Monomer.</text>
</comment>
<keyword evidence="4 5" id="KW-0418">Kinase</keyword>
<dbReference type="GO" id="GO:0044209">
    <property type="term" value="P:AMP salvage"/>
    <property type="evidence" value="ECO:0007669"/>
    <property type="project" value="UniProtKB-UniRule"/>
</dbReference>
<organism evidence="8 9">
    <name type="scientific">Flavobacterium succinicans</name>
    <dbReference type="NCBI Taxonomy" id="29536"/>
    <lineage>
        <taxon>Bacteria</taxon>
        <taxon>Pseudomonadati</taxon>
        <taxon>Bacteroidota</taxon>
        <taxon>Flavobacteriia</taxon>
        <taxon>Flavobacteriales</taxon>
        <taxon>Flavobacteriaceae</taxon>
        <taxon>Flavobacterium</taxon>
    </lineage>
</organism>
<dbReference type="NCBIfam" id="NF001381">
    <property type="entry name" value="PRK00279.1-3"/>
    <property type="match status" value="1"/>
</dbReference>
<comment type="caution">
    <text evidence="8">The sequence shown here is derived from an EMBL/GenBank/DDBJ whole genome shotgun (WGS) entry which is preliminary data.</text>
</comment>
<comment type="similarity">
    <text evidence="5 6">Belongs to the adenylate kinase family.</text>
</comment>
<dbReference type="InterPro" id="IPR027417">
    <property type="entry name" value="P-loop_NTPase"/>
</dbReference>
<comment type="catalytic activity">
    <reaction evidence="5 7">
        <text>AMP + ATP = 2 ADP</text>
        <dbReference type="Rhea" id="RHEA:12973"/>
        <dbReference type="ChEBI" id="CHEBI:30616"/>
        <dbReference type="ChEBI" id="CHEBI:456215"/>
        <dbReference type="ChEBI" id="CHEBI:456216"/>
        <dbReference type="EC" id="2.7.4.3"/>
    </reaction>
</comment>
<dbReference type="EC" id="2.7.4.3" evidence="5 7"/>
<dbReference type="Proteomes" id="UP000093807">
    <property type="component" value="Unassembled WGS sequence"/>
</dbReference>
<dbReference type="GO" id="GO:0004017">
    <property type="term" value="F:AMP kinase activity"/>
    <property type="evidence" value="ECO:0007669"/>
    <property type="project" value="UniProtKB-UniRule"/>
</dbReference>
<comment type="subcellular location">
    <subcellularLocation>
        <location evidence="5 7">Cytoplasm</location>
    </subcellularLocation>
</comment>
<feature type="binding site" evidence="5">
    <location>
        <begin position="11"/>
        <end position="16"/>
    </location>
    <ligand>
        <name>ATP</name>
        <dbReference type="ChEBI" id="CHEBI:30616"/>
    </ligand>
</feature>
<dbReference type="PROSITE" id="PS00113">
    <property type="entry name" value="ADENYLATE_KINASE"/>
    <property type="match status" value="1"/>
</dbReference>
<comment type="caution">
    <text evidence="5">Lacks conserved residue(s) required for the propagation of feature annotation.</text>
</comment>
<dbReference type="AlphaFoldDB" id="A0A199XPM4"/>
<comment type="pathway">
    <text evidence="5">Purine metabolism; AMP biosynthesis via salvage pathway; AMP from ADP: step 1/1.</text>
</comment>
<feature type="binding site" evidence="5">
    <location>
        <position position="93"/>
    </location>
    <ligand>
        <name>AMP</name>
        <dbReference type="ChEBI" id="CHEBI:456215"/>
    </ligand>
</feature>
<dbReference type="PRINTS" id="PR00094">
    <property type="entry name" value="ADENYLTKNASE"/>
</dbReference>
<feature type="binding site" evidence="5">
    <location>
        <begin position="58"/>
        <end position="60"/>
    </location>
    <ligand>
        <name>AMP</name>
        <dbReference type="ChEBI" id="CHEBI:456215"/>
    </ligand>
</feature>
<dbReference type="OrthoDB" id="9805030at2"/>
<sequence length="190" mass="21327">MINIVLFGKPGAGKGTQAEFLKEKYQLVHISTGDVFRYNLKNDTELGKQARVYMDAGDLVPDELTTKMLIDEVNKHLDAKGILFDGYPRTISQAEALDAFLPTIGSQVTATVALEADDEVLVARLLERGKTSGRVDDQDEEKIRNRYQEYNEKTAPLMDYYKAQNKFHAVDGIGSIQEITERLTQVIDNL</sequence>
<evidence type="ECO:0000256" key="1">
    <source>
        <dbReference type="ARBA" id="ARBA00022679"/>
    </source>
</evidence>
<reference evidence="8 9" key="1">
    <citation type="submission" date="2016-06" db="EMBL/GenBank/DDBJ databases">
        <title>Draft genome sequence of Flavobacterium succinicans strain DD5b.</title>
        <authorList>
            <person name="Poehlein A."/>
            <person name="Daniel R."/>
            <person name="Simeonova D.D."/>
        </authorList>
    </citation>
    <scope>NUCLEOTIDE SEQUENCE [LARGE SCALE GENOMIC DNA]</scope>
    <source>
        <strain evidence="8 9">DD5b</strain>
    </source>
</reference>
<dbReference type="NCBIfam" id="NF011105">
    <property type="entry name" value="PRK14532.1"/>
    <property type="match status" value="1"/>
</dbReference>
<evidence type="ECO:0000256" key="2">
    <source>
        <dbReference type="ARBA" id="ARBA00022727"/>
    </source>
</evidence>
<protein>
    <recommendedName>
        <fullName evidence="5 7">Adenylate kinase</fullName>
        <shortName evidence="5">AK</shortName>
        <ecNumber evidence="5 7">2.7.4.3</ecNumber>
    </recommendedName>
    <alternativeName>
        <fullName evidence="5">ATP-AMP transphosphorylase</fullName>
    </alternativeName>
    <alternativeName>
        <fullName evidence="5">ATP:AMP phosphotransferase</fullName>
    </alternativeName>
    <alternativeName>
        <fullName evidence="5">Adenylate monophosphate kinase</fullName>
    </alternativeName>
</protein>
<dbReference type="GO" id="GO:0005524">
    <property type="term" value="F:ATP binding"/>
    <property type="evidence" value="ECO:0007669"/>
    <property type="project" value="UniProtKB-UniRule"/>
</dbReference>
<keyword evidence="5 7" id="KW-0067">ATP-binding</keyword>
<feature type="region of interest" description="NMP" evidence="5">
    <location>
        <begin position="31"/>
        <end position="60"/>
    </location>
</feature>
<feature type="binding site" evidence="5">
    <location>
        <position position="146"/>
    </location>
    <ligand>
        <name>AMP</name>
        <dbReference type="ChEBI" id="CHEBI:456215"/>
    </ligand>
</feature>
<dbReference type="Gene3D" id="3.40.50.300">
    <property type="entry name" value="P-loop containing nucleotide triphosphate hydrolases"/>
    <property type="match status" value="1"/>
</dbReference>
<keyword evidence="3 5" id="KW-0547">Nucleotide-binding</keyword>
<dbReference type="EMBL" id="JMTM01000065">
    <property type="protein sequence ID" value="OAZ03201.1"/>
    <property type="molecule type" value="Genomic_DNA"/>
</dbReference>
<dbReference type="PANTHER" id="PTHR23359">
    <property type="entry name" value="NUCLEOTIDE KINASE"/>
    <property type="match status" value="1"/>
</dbReference>
<dbReference type="SUPFAM" id="SSF52540">
    <property type="entry name" value="P-loop containing nucleoside triphosphate hydrolases"/>
    <property type="match status" value="1"/>
</dbReference>
<dbReference type="PATRIC" id="fig|29536.5.peg.2546"/>
<dbReference type="InterPro" id="IPR000850">
    <property type="entry name" value="Adenylat/UMP-CMP_kin"/>
</dbReference>
<dbReference type="UniPathway" id="UPA00588">
    <property type="reaction ID" value="UER00649"/>
</dbReference>
<feature type="binding site" evidence="5">
    <location>
        <position position="174"/>
    </location>
    <ligand>
        <name>ATP</name>
        <dbReference type="ChEBI" id="CHEBI:30616"/>
    </ligand>
</feature>
<name>A0A199XPM4_9FLAO</name>
<dbReference type="NCBIfam" id="NF011104">
    <property type="entry name" value="PRK14531.1"/>
    <property type="match status" value="1"/>
</dbReference>
<proteinExistence type="inferred from homology"/>
<feature type="binding site" evidence="5">
    <location>
        <begin position="86"/>
        <end position="89"/>
    </location>
    <ligand>
        <name>AMP</name>
        <dbReference type="ChEBI" id="CHEBI:456215"/>
    </ligand>
</feature>
<dbReference type="HAMAP" id="MF_00235">
    <property type="entry name" value="Adenylate_kinase_Adk"/>
    <property type="match status" value="1"/>
</dbReference>
<comment type="function">
    <text evidence="5">Catalyzes the reversible transfer of the terminal phosphate group between ATP and AMP. Plays an important role in cellular energy homeostasis and in adenine nucleotide metabolism.</text>
</comment>
<dbReference type="GO" id="GO:0005737">
    <property type="term" value="C:cytoplasm"/>
    <property type="evidence" value="ECO:0007669"/>
    <property type="project" value="UniProtKB-SubCell"/>
</dbReference>
<keyword evidence="9" id="KW-1185">Reference proteome</keyword>